<evidence type="ECO:0000313" key="3">
    <source>
        <dbReference type="Proteomes" id="UP000830401"/>
    </source>
</evidence>
<accession>A0ABY4GF50</accession>
<dbReference type="InterPro" id="IPR054191">
    <property type="entry name" value="DUF6896"/>
</dbReference>
<keyword evidence="3" id="KW-1185">Reference proteome</keyword>
<geneLocation type="plasmid" evidence="2 3">
    <name>unnamed5</name>
</geneLocation>
<dbReference type="Pfam" id="PF21837">
    <property type="entry name" value="DUF6896"/>
    <property type="match status" value="1"/>
</dbReference>
<evidence type="ECO:0000313" key="2">
    <source>
        <dbReference type="EMBL" id="UOQ69513.1"/>
    </source>
</evidence>
<reference evidence="2" key="1">
    <citation type="submission" date="2022-04" db="EMBL/GenBank/DDBJ databases">
        <title>Hymenobacter sp. isolated from the air.</title>
        <authorList>
            <person name="Won M."/>
            <person name="Lee C.-M."/>
            <person name="Woen H.-Y."/>
            <person name="Kwon S.-W."/>
        </authorList>
    </citation>
    <scope>NUCLEOTIDE SEQUENCE</scope>
    <source>
        <strain evidence="2">5420S-77</strain>
        <plasmid evidence="2">unnamed5</plasmid>
    </source>
</reference>
<dbReference type="Proteomes" id="UP000830401">
    <property type="component" value="Plasmid unnamed5"/>
</dbReference>
<gene>
    <name evidence="2" type="ORF">MUN86_28135</name>
</gene>
<feature type="domain" description="DUF6896" evidence="1">
    <location>
        <begin position="129"/>
        <end position="248"/>
    </location>
</feature>
<protein>
    <recommendedName>
        <fullName evidence="1">DUF6896 domain-containing protein</fullName>
    </recommendedName>
</protein>
<dbReference type="RefSeq" id="WP_245127311.1">
    <property type="nucleotide sequence ID" value="NZ_CP095066.1"/>
</dbReference>
<organism evidence="2 3">
    <name type="scientific">Hymenobacter volaticus</name>
    <dbReference type="NCBI Taxonomy" id="2932254"/>
    <lineage>
        <taxon>Bacteria</taxon>
        <taxon>Pseudomonadati</taxon>
        <taxon>Bacteroidota</taxon>
        <taxon>Cytophagia</taxon>
        <taxon>Cytophagales</taxon>
        <taxon>Hymenobacteraceae</taxon>
        <taxon>Hymenobacter</taxon>
    </lineage>
</organism>
<evidence type="ECO:0000259" key="1">
    <source>
        <dbReference type="Pfam" id="PF21837"/>
    </source>
</evidence>
<sequence>MLLHGTLSLSSAPPARWVTQDQLEEGQFLCFWSETLPYTFGARLHAMPEGPVRLGQTKRAILSVSVEAGEQAGLRECLPIGTASQEAIGQFALEAKEIEPERDLPFGALPLSDYERESLTEVEQQLFCCIEQWVQQANQLCSALREAFQLDFTRLGRMERNARMGRKGTIKGICYAFHGIGCYFEGKDVKLDVDFDSQGNWRGFDVWRVQSFIDWNYPELGLSPARIEQGIEELLRKKWLYQVAQLYGPFYYVTPVAITDLQIKRVPFWVKRKKRATPLGASVLVWVILDSIRSSLLSANLCARAARKTSPGPRHLNYNSRRHQ</sequence>
<proteinExistence type="predicted"/>
<keyword evidence="2" id="KW-0614">Plasmid</keyword>
<name>A0ABY4GF50_9BACT</name>
<dbReference type="EMBL" id="CP095066">
    <property type="protein sequence ID" value="UOQ69513.1"/>
    <property type="molecule type" value="Genomic_DNA"/>
</dbReference>